<evidence type="ECO:0000256" key="1">
    <source>
        <dbReference type="PROSITE-ProRule" id="PRU00285"/>
    </source>
</evidence>
<dbReference type="PROSITE" id="PS01031">
    <property type="entry name" value="SHSP"/>
    <property type="match status" value="1"/>
</dbReference>
<dbReference type="InterPro" id="IPR002068">
    <property type="entry name" value="A-crystallin/Hsp20_dom"/>
</dbReference>
<dbReference type="Pfam" id="PF00011">
    <property type="entry name" value="HSP20"/>
    <property type="match status" value="1"/>
</dbReference>
<dbReference type="AlphaFoldDB" id="A0AAW5ZK21"/>
<evidence type="ECO:0000256" key="2">
    <source>
        <dbReference type="RuleBase" id="RU003616"/>
    </source>
</evidence>
<comment type="similarity">
    <text evidence="1 2">Belongs to the small heat shock protein (HSP20) family.</text>
</comment>
<dbReference type="InterPro" id="IPR031107">
    <property type="entry name" value="Small_HSP"/>
</dbReference>
<accession>A0AAW5ZK21</accession>
<dbReference type="CDD" id="cd06464">
    <property type="entry name" value="ACD_sHsps-like"/>
    <property type="match status" value="1"/>
</dbReference>
<dbReference type="InterPro" id="IPR008978">
    <property type="entry name" value="HSP20-like_chaperone"/>
</dbReference>
<dbReference type="PANTHER" id="PTHR11527">
    <property type="entry name" value="HEAT-SHOCK PROTEIN 20 FAMILY MEMBER"/>
    <property type="match status" value="1"/>
</dbReference>
<name>A0AAW5ZK21_RALSL</name>
<feature type="domain" description="SHSP" evidence="3">
    <location>
        <begin position="66"/>
        <end position="180"/>
    </location>
</feature>
<dbReference type="Proteomes" id="UP001144050">
    <property type="component" value="Unassembled WGS sequence"/>
</dbReference>
<sequence length="180" mass="20576">MAESETKLPVKTGEKGAKQPWALQGWHPFETLRREIDRVFEDFDQGFHLSSLRRSMFDTEPFWRREWALASAPAVDIAETDKSYEITAELPGLTEQDIEVKLANGGLTIKGEKQEEKEEKEKGYFLHERRFGAFERAFRLPDGVDVNKIEATFKNGVLTVTLPKTMEAQTEAKKIEVKSA</sequence>
<proteinExistence type="inferred from homology"/>
<reference evidence="4" key="1">
    <citation type="submission" date="2021-09" db="EMBL/GenBank/DDBJ databases">
        <title>Genomic analysis of Ralstonia spp.</title>
        <authorList>
            <person name="Aburjaile F."/>
            <person name="Ariute J.C."/>
            <person name="Pais A.K.L."/>
            <person name="Albuquerque G.M.R."/>
            <person name="Silva A.M.F."/>
            <person name="Brenig B."/>
            <person name="Azevedo V."/>
            <person name="Matiuzzi M."/>
            <person name="Ramos R."/>
            <person name="Goes-Neto A."/>
            <person name="Soares S."/>
            <person name="Iseppon A.M.B."/>
            <person name="Souza E."/>
            <person name="Gama M."/>
        </authorList>
    </citation>
    <scope>NUCLEOTIDE SEQUENCE</scope>
    <source>
        <strain evidence="4">CCRMRs91</strain>
    </source>
</reference>
<evidence type="ECO:0000313" key="4">
    <source>
        <dbReference type="EMBL" id="MDB0569963.1"/>
    </source>
</evidence>
<dbReference type="Gene3D" id="2.60.40.790">
    <property type="match status" value="1"/>
</dbReference>
<dbReference type="RefSeq" id="WP_271656232.1">
    <property type="nucleotide sequence ID" value="NZ_JAIVFG010000005.1"/>
</dbReference>
<comment type="caution">
    <text evidence="4">The sequence shown here is derived from an EMBL/GenBank/DDBJ whole genome shotgun (WGS) entry which is preliminary data.</text>
</comment>
<dbReference type="EMBL" id="JAIVFG010000005">
    <property type="protein sequence ID" value="MDB0569963.1"/>
    <property type="molecule type" value="Genomic_DNA"/>
</dbReference>
<organism evidence="4 5">
    <name type="scientific">Ralstonia solanacearum</name>
    <name type="common">Pseudomonas solanacearum</name>
    <dbReference type="NCBI Taxonomy" id="305"/>
    <lineage>
        <taxon>Bacteria</taxon>
        <taxon>Pseudomonadati</taxon>
        <taxon>Pseudomonadota</taxon>
        <taxon>Betaproteobacteria</taxon>
        <taxon>Burkholderiales</taxon>
        <taxon>Burkholderiaceae</taxon>
        <taxon>Ralstonia</taxon>
        <taxon>Ralstonia solanacearum species complex</taxon>
    </lineage>
</organism>
<protein>
    <submittedName>
        <fullName evidence="4">Hsp20/alpha crystallin family protein</fullName>
    </submittedName>
</protein>
<dbReference type="SUPFAM" id="SSF49764">
    <property type="entry name" value="HSP20-like chaperones"/>
    <property type="match status" value="1"/>
</dbReference>
<gene>
    <name evidence="4" type="ORF">LBW59_04135</name>
</gene>
<evidence type="ECO:0000259" key="3">
    <source>
        <dbReference type="PROSITE" id="PS01031"/>
    </source>
</evidence>
<evidence type="ECO:0000313" key="5">
    <source>
        <dbReference type="Proteomes" id="UP001144050"/>
    </source>
</evidence>